<comment type="caution">
    <text evidence="1">The sequence shown here is derived from an EMBL/GenBank/DDBJ whole genome shotgun (WGS) entry which is preliminary data.</text>
</comment>
<name>A0ABD4WMS4_PRIMG</name>
<proteinExistence type="predicted"/>
<dbReference type="Proteomes" id="UP001213771">
    <property type="component" value="Unassembled WGS sequence"/>
</dbReference>
<accession>A0ABD4WMS4</accession>
<dbReference type="EMBL" id="JARAOX010000123">
    <property type="protein sequence ID" value="MDD9781523.1"/>
    <property type="molecule type" value="Genomic_DNA"/>
</dbReference>
<dbReference type="AlphaFoldDB" id="A0ABD4WMS4"/>
<protein>
    <submittedName>
        <fullName evidence="1">Uncharacterized protein</fullName>
    </submittedName>
</protein>
<organism evidence="1 2">
    <name type="scientific">Priestia megaterium</name>
    <name type="common">Bacillus megaterium</name>
    <dbReference type="NCBI Taxonomy" id="1404"/>
    <lineage>
        <taxon>Bacteria</taxon>
        <taxon>Bacillati</taxon>
        <taxon>Bacillota</taxon>
        <taxon>Bacilli</taxon>
        <taxon>Bacillales</taxon>
        <taxon>Bacillaceae</taxon>
        <taxon>Priestia</taxon>
    </lineage>
</organism>
<evidence type="ECO:0000313" key="1">
    <source>
        <dbReference type="EMBL" id="MDD9781523.1"/>
    </source>
</evidence>
<sequence length="214" mass="25684">MRRVKGWANGLRSSPWGENKLTNQAEYSPYDTEIYRITKESERLLDKEEGILYRTYKPHPESIHPANQEQIRKIINNIPSHYLTGLKGIFLCSGSKKQLNCNEFRFASYNDFYKVIYLFPFPKMMCLHYKTKPKPSICIEYERHGTRWIEENNGWILKFDKKSIQSFYLKDVLFHELGHHVENQFHDIKHKSNKQRERFAEWFAIEYGLKSQIK</sequence>
<dbReference type="RefSeq" id="WP_274588617.1">
    <property type="nucleotide sequence ID" value="NZ_JARAOX010000123.1"/>
</dbReference>
<evidence type="ECO:0000313" key="2">
    <source>
        <dbReference type="Proteomes" id="UP001213771"/>
    </source>
</evidence>
<gene>
    <name evidence="1" type="ORF">PVE99_03760</name>
</gene>
<reference evidence="1 2" key="1">
    <citation type="submission" date="2023-02" db="EMBL/GenBank/DDBJ databases">
        <authorList>
            <person name="Olszewska D."/>
        </authorList>
    </citation>
    <scope>NUCLEOTIDE SEQUENCE [LARGE SCALE GENOMIC DNA]</scope>
    <source>
        <strain evidence="1 2">FDU301</strain>
    </source>
</reference>